<protein>
    <submittedName>
        <fullName evidence="2">Uncharacterized protein</fullName>
    </submittedName>
</protein>
<sequence length="653" mass="75575">MPLHGQRLTRPTTTSPTRSPSTATPEPKEIRLETEALITSDKEDDDEEEEEEEDDDDDSPTRLEVEDESDSSEDADDRCSSGKFGAYHSRERAKESEYQQEEEEEELEDEELEDEELEDEELPDDSQLGYVNFGDQATFSKQQLEKEEVNRNYNEYEDSVRGLKEPPEPSLNPEDNLADVRELMHEYFNNREAKQALIDETERHTSRLDGIASQFGLPKEKVYLWARYSKVRHPPKALKVRKRKIDPWQVYNKEYLYQHHDIERPTKYDLHHQQHSTLVKEYWDEEPEDVKIAMKKRAAEINKSPYAFLSYAEYKLKVKKKFLTDFQDMCRVFDTLGLEILMFLSDTMDPAGCYVNGTSTGLAYEEFLSGKDRGFGARGFHDFVRGKSILQRIEVIDKLDQEGCLGEVMALLNRKIRLRKRKEEAIARGEDPKYIIEEDPYEKPKGHRKHQSKFRDRYGKTKRGSKRQAAAAVTASATTTGADSEARTRQGDGDQSAGEGEEEEQEQGRETRQAKRKTPHRDDEEDSEEEEEEAPRPPKKRSKSAATELASSQKRRDNIRSDIKERLIAIYEEAIPPESDGIKRKNFPSKKEIGKAFLKHHKRWELSDGITEEDVVDLKLRRSKEGMKKLKDALDGNHIRIVDAEAEEGEEGE</sequence>
<feature type="compositionally biased region" description="Acidic residues" evidence="1">
    <location>
        <begin position="98"/>
        <end position="124"/>
    </location>
</feature>
<dbReference type="Proteomes" id="UP000275078">
    <property type="component" value="Unassembled WGS sequence"/>
</dbReference>
<evidence type="ECO:0000256" key="1">
    <source>
        <dbReference type="SAM" id="MobiDB-lite"/>
    </source>
</evidence>
<keyword evidence="3" id="KW-1185">Reference proteome</keyword>
<feature type="region of interest" description="Disordered" evidence="1">
    <location>
        <begin position="437"/>
        <end position="560"/>
    </location>
</feature>
<accession>A0A3N4I4F1</accession>
<organism evidence="2 3">
    <name type="scientific">Ascobolus immersus RN42</name>
    <dbReference type="NCBI Taxonomy" id="1160509"/>
    <lineage>
        <taxon>Eukaryota</taxon>
        <taxon>Fungi</taxon>
        <taxon>Dikarya</taxon>
        <taxon>Ascomycota</taxon>
        <taxon>Pezizomycotina</taxon>
        <taxon>Pezizomycetes</taxon>
        <taxon>Pezizales</taxon>
        <taxon>Ascobolaceae</taxon>
        <taxon>Ascobolus</taxon>
    </lineage>
</organism>
<feature type="compositionally biased region" description="Acidic residues" evidence="1">
    <location>
        <begin position="65"/>
        <end position="76"/>
    </location>
</feature>
<feature type="region of interest" description="Disordered" evidence="1">
    <location>
        <begin position="1"/>
        <end position="131"/>
    </location>
</feature>
<feature type="compositionally biased region" description="Acidic residues" evidence="1">
    <location>
        <begin position="523"/>
        <end position="533"/>
    </location>
</feature>
<proteinExistence type="predicted"/>
<feature type="compositionally biased region" description="Low complexity" evidence="1">
    <location>
        <begin position="469"/>
        <end position="482"/>
    </location>
</feature>
<reference evidence="2 3" key="1">
    <citation type="journal article" date="2018" name="Nat. Ecol. Evol.">
        <title>Pezizomycetes genomes reveal the molecular basis of ectomycorrhizal truffle lifestyle.</title>
        <authorList>
            <person name="Murat C."/>
            <person name="Payen T."/>
            <person name="Noel B."/>
            <person name="Kuo A."/>
            <person name="Morin E."/>
            <person name="Chen J."/>
            <person name="Kohler A."/>
            <person name="Krizsan K."/>
            <person name="Balestrini R."/>
            <person name="Da Silva C."/>
            <person name="Montanini B."/>
            <person name="Hainaut M."/>
            <person name="Levati E."/>
            <person name="Barry K.W."/>
            <person name="Belfiori B."/>
            <person name="Cichocki N."/>
            <person name="Clum A."/>
            <person name="Dockter R.B."/>
            <person name="Fauchery L."/>
            <person name="Guy J."/>
            <person name="Iotti M."/>
            <person name="Le Tacon F."/>
            <person name="Lindquist E.A."/>
            <person name="Lipzen A."/>
            <person name="Malagnac F."/>
            <person name="Mello A."/>
            <person name="Molinier V."/>
            <person name="Miyauchi S."/>
            <person name="Poulain J."/>
            <person name="Riccioni C."/>
            <person name="Rubini A."/>
            <person name="Sitrit Y."/>
            <person name="Splivallo R."/>
            <person name="Traeger S."/>
            <person name="Wang M."/>
            <person name="Zifcakova L."/>
            <person name="Wipf D."/>
            <person name="Zambonelli A."/>
            <person name="Paolocci F."/>
            <person name="Nowrousian M."/>
            <person name="Ottonello S."/>
            <person name="Baldrian P."/>
            <person name="Spatafora J.W."/>
            <person name="Henrissat B."/>
            <person name="Nagy L.G."/>
            <person name="Aury J.M."/>
            <person name="Wincker P."/>
            <person name="Grigoriev I.V."/>
            <person name="Bonfante P."/>
            <person name="Martin F.M."/>
        </authorList>
    </citation>
    <scope>NUCLEOTIDE SEQUENCE [LARGE SCALE GENOMIC DNA]</scope>
    <source>
        <strain evidence="2 3">RN42</strain>
    </source>
</reference>
<feature type="compositionally biased region" description="Basic and acidic residues" evidence="1">
    <location>
        <begin position="88"/>
        <end position="97"/>
    </location>
</feature>
<name>A0A3N4I4F1_ASCIM</name>
<dbReference type="AlphaFoldDB" id="A0A3N4I4F1"/>
<evidence type="ECO:0000313" key="3">
    <source>
        <dbReference type="Proteomes" id="UP000275078"/>
    </source>
</evidence>
<dbReference type="EMBL" id="ML119690">
    <property type="protein sequence ID" value="RPA80266.1"/>
    <property type="molecule type" value="Genomic_DNA"/>
</dbReference>
<evidence type="ECO:0000313" key="2">
    <source>
        <dbReference type="EMBL" id="RPA80266.1"/>
    </source>
</evidence>
<feature type="compositionally biased region" description="Acidic residues" evidence="1">
    <location>
        <begin position="42"/>
        <end position="58"/>
    </location>
</feature>
<gene>
    <name evidence="2" type="ORF">BJ508DRAFT_327574</name>
</gene>
<feature type="compositionally biased region" description="Low complexity" evidence="1">
    <location>
        <begin position="9"/>
        <end position="25"/>
    </location>
</feature>